<gene>
    <name evidence="3" type="ORF">RTCCBAU85039_3642</name>
    <name evidence="4" type="ORF">SAMN05216228_101566</name>
</gene>
<dbReference type="RefSeq" id="WP_072377411.1">
    <property type="nucleotide sequence ID" value="NZ_FNXB01000018.1"/>
</dbReference>
<evidence type="ECO:0000256" key="1">
    <source>
        <dbReference type="SAM" id="MobiDB-lite"/>
    </source>
</evidence>
<sequence length="503" mass="52908">MSVEPIGLFTLALGLFGLALGYASTAMIFVVLTVFGSAAAVIAGSASIPPAHLFLLFLAVSTLTNRRRSEIAVKMLGFGKAGFWLACLVVYGAVTAYFLPRLLAGQSWIIPLGISEYPSTGGAVPLGPVSSNFTQTIYLIADLLCFLFIATVGSTRAGFNALVNGLIAYAAFNVLFALLDLATNATGTQELLQFMRNAQYTFHENDSVNGMKRIVGSFPEASAFAGTTLGALGFTGTLWLCARKNPWTGPLAFASLVLIVLSTSSTGLVATPVCLVILYWTALFRCGVTRGSRHATAFVLVAPAIVVVITLFVILHKDLYQDIRDYVDVLVFNKATSNSAAERGSWNTYGLQNFWDSSGLGVGLGTARTSSFPIAVLSNVGVPGALFFLLFTLSALVRVPGPARTFESDVRLASRNGCLCLLVGACVAGPTVDLGLHFFILAGLASCNPAQAPLPAPRLSLRGGSGQPADLENAFGPRPPTASPRSGSSSDHPLTAPTNRTRH</sequence>
<keyword evidence="2" id="KW-0472">Membrane</keyword>
<dbReference type="EMBL" id="FOCV01000015">
    <property type="protein sequence ID" value="SEO32653.1"/>
    <property type="molecule type" value="Genomic_DNA"/>
</dbReference>
<evidence type="ECO:0000313" key="5">
    <source>
        <dbReference type="Proteomes" id="UP000183063"/>
    </source>
</evidence>
<evidence type="ECO:0000313" key="6">
    <source>
        <dbReference type="Proteomes" id="UP000198939"/>
    </source>
</evidence>
<feature type="transmembrane region" description="Helical" evidence="2">
    <location>
        <begin position="136"/>
        <end position="154"/>
    </location>
</feature>
<proteinExistence type="predicted"/>
<name>A0A1H8NTD2_9HYPH</name>
<reference evidence="5" key="2">
    <citation type="submission" date="2016-10" db="EMBL/GenBank/DDBJ databases">
        <authorList>
            <person name="Wibberg D."/>
        </authorList>
    </citation>
    <scope>NUCLEOTIDE SEQUENCE [LARGE SCALE GENOMIC DNA]</scope>
</reference>
<keyword evidence="2" id="KW-1133">Transmembrane helix</keyword>
<dbReference type="Proteomes" id="UP000183063">
    <property type="component" value="Unassembled WGS sequence"/>
</dbReference>
<feature type="transmembrane region" description="Helical" evidence="2">
    <location>
        <begin position="374"/>
        <end position="397"/>
    </location>
</feature>
<dbReference type="EMBL" id="FNXB01000018">
    <property type="protein sequence ID" value="SEI00521.1"/>
    <property type="molecule type" value="Genomic_DNA"/>
</dbReference>
<feature type="transmembrane region" description="Helical" evidence="2">
    <location>
        <begin position="295"/>
        <end position="315"/>
    </location>
</feature>
<feature type="transmembrane region" description="Helical" evidence="2">
    <location>
        <begin position="38"/>
        <end position="60"/>
    </location>
</feature>
<feature type="transmembrane region" description="Helical" evidence="2">
    <location>
        <begin position="269"/>
        <end position="288"/>
    </location>
</feature>
<dbReference type="Proteomes" id="UP000198939">
    <property type="component" value="Unassembled WGS sequence"/>
</dbReference>
<feature type="transmembrane region" description="Helical" evidence="2">
    <location>
        <begin position="81"/>
        <end position="99"/>
    </location>
</feature>
<evidence type="ECO:0000313" key="4">
    <source>
        <dbReference type="EMBL" id="SEO32653.1"/>
    </source>
</evidence>
<feature type="region of interest" description="Disordered" evidence="1">
    <location>
        <begin position="458"/>
        <end position="503"/>
    </location>
</feature>
<reference evidence="4 6" key="1">
    <citation type="submission" date="2016-10" db="EMBL/GenBank/DDBJ databases">
        <authorList>
            <person name="Varghese N."/>
            <person name="Submissions S."/>
        </authorList>
    </citation>
    <scope>NUCLEOTIDE SEQUENCE [LARGE SCALE GENOMIC DNA]</scope>
    <source>
        <strain evidence="4 6">CGMCC 1.7071</strain>
    </source>
</reference>
<organism evidence="3 5">
    <name type="scientific">Rhizobium tibeticum</name>
    <dbReference type="NCBI Taxonomy" id="501024"/>
    <lineage>
        <taxon>Bacteria</taxon>
        <taxon>Pseudomonadati</taxon>
        <taxon>Pseudomonadota</taxon>
        <taxon>Alphaproteobacteria</taxon>
        <taxon>Hyphomicrobiales</taxon>
        <taxon>Rhizobiaceae</taxon>
        <taxon>Rhizobium/Agrobacterium group</taxon>
        <taxon>Rhizobium</taxon>
    </lineage>
</organism>
<keyword evidence="6" id="KW-1185">Reference proteome</keyword>
<dbReference type="AlphaFoldDB" id="A0A1H8NTD2"/>
<accession>A0A1H8NTD2</accession>
<feature type="transmembrane region" description="Helical" evidence="2">
    <location>
        <begin position="161"/>
        <end position="179"/>
    </location>
</feature>
<protein>
    <submittedName>
        <fullName evidence="3">Lipid A core-O-antigen ligase</fullName>
    </submittedName>
</protein>
<evidence type="ECO:0000313" key="3">
    <source>
        <dbReference type="EMBL" id="SEI00521.1"/>
    </source>
</evidence>
<dbReference type="GO" id="GO:0016874">
    <property type="term" value="F:ligase activity"/>
    <property type="evidence" value="ECO:0007669"/>
    <property type="project" value="UniProtKB-KW"/>
</dbReference>
<reference evidence="3" key="3">
    <citation type="submission" date="2016-10" db="EMBL/GenBank/DDBJ databases">
        <authorList>
            <person name="de Groot N.N."/>
        </authorList>
    </citation>
    <scope>NUCLEOTIDE SEQUENCE [LARGE SCALE GENOMIC DNA]</scope>
    <source>
        <strain evidence="3">CCBAU85039</strain>
    </source>
</reference>
<keyword evidence="2" id="KW-0812">Transmembrane</keyword>
<dbReference type="STRING" id="501024.RTCCBAU85039_3642"/>
<evidence type="ECO:0000256" key="2">
    <source>
        <dbReference type="SAM" id="Phobius"/>
    </source>
</evidence>
<feature type="transmembrane region" description="Helical" evidence="2">
    <location>
        <begin position="7"/>
        <end position="32"/>
    </location>
</feature>
<feature type="compositionally biased region" description="Polar residues" evidence="1">
    <location>
        <begin position="483"/>
        <end position="503"/>
    </location>
</feature>
<feature type="transmembrane region" description="Helical" evidence="2">
    <location>
        <begin position="221"/>
        <end position="240"/>
    </location>
</feature>
<keyword evidence="3" id="KW-0436">Ligase</keyword>